<dbReference type="PRINTS" id="PR00368">
    <property type="entry name" value="FADPNR"/>
</dbReference>
<sequence length="480" mass="52773">MVVGELAYERDLLIIGGGPGGYNAAIRAAQLGKSVTLIEREQLGGVCLNKGCIPSKVFTHAADKLYSYQKNEQLGIECDTLTFNYSKLEKYKNKIVDQLRQGVEALCQSNQIELLMGNAFFLSENKIGVEKDEQYEIYQFKNAIIATGCSPKSNKLFSKLDSKKVLNHWSISTVREVPDRLIIYGSDYITLEMAMSFRAFGSTVSILLDDGKEEFPFDPAINRELERILKKKKIAIFKGVIKEVKEDGSAVMIDVVRKESVKTIIGSYLFVSNHYIPNTKELGLERIGIQIDQDGFIVTNEKCQTSVNHIYAVGDVTGGEQLAIKAIKEGKVASEAISGIPSEIDITNIPTIVRAVPPIASVGLTENEAIESGYEISTGQFSLNGNGFATLIDKKEGLIKVIIDKKSQLILGVHIIGEGAVELISTGIHALEMIAREEDLLFPLYPHPSINEGLLEAIEALSGLSIHTAQRKKSKEIAQF</sequence>
<dbReference type="SUPFAM" id="SSF55424">
    <property type="entry name" value="FAD/NAD-linked reductases, dimerisation (C-terminal) domain"/>
    <property type="match status" value="1"/>
</dbReference>
<keyword evidence="12" id="KW-0547">Nucleotide-binding</keyword>
<dbReference type="PRINTS" id="PR00411">
    <property type="entry name" value="PNDRDTASEI"/>
</dbReference>
<feature type="domain" description="Pyridine nucleotide-disulphide oxidoreductase dimerisation" evidence="15">
    <location>
        <begin position="349"/>
        <end position="457"/>
    </location>
</feature>
<comment type="catalytic activity">
    <reaction evidence="10 14">
        <text>N(6)-[(R)-dihydrolipoyl]-L-lysyl-[protein] + NAD(+) = N(6)-[(R)-lipoyl]-L-lysyl-[protein] + NADH + H(+)</text>
        <dbReference type="Rhea" id="RHEA:15045"/>
        <dbReference type="Rhea" id="RHEA-COMP:10474"/>
        <dbReference type="Rhea" id="RHEA-COMP:10475"/>
        <dbReference type="ChEBI" id="CHEBI:15378"/>
        <dbReference type="ChEBI" id="CHEBI:57540"/>
        <dbReference type="ChEBI" id="CHEBI:57945"/>
        <dbReference type="ChEBI" id="CHEBI:83099"/>
        <dbReference type="ChEBI" id="CHEBI:83100"/>
        <dbReference type="EC" id="1.8.1.4"/>
    </reaction>
</comment>
<comment type="caution">
    <text evidence="17">The sequence shown here is derived from an EMBL/GenBank/DDBJ whole genome shotgun (WGS) entry which is preliminary data.</text>
</comment>
<evidence type="ECO:0000256" key="5">
    <source>
        <dbReference type="ARBA" id="ARBA00022827"/>
    </source>
</evidence>
<organism evidence="17 18">
    <name type="scientific">Fredinandcohnia quinoae</name>
    <dbReference type="NCBI Taxonomy" id="2918902"/>
    <lineage>
        <taxon>Bacteria</taxon>
        <taxon>Bacillati</taxon>
        <taxon>Bacillota</taxon>
        <taxon>Bacilli</taxon>
        <taxon>Bacillales</taxon>
        <taxon>Bacillaceae</taxon>
        <taxon>Fredinandcohnia</taxon>
    </lineage>
</organism>
<dbReference type="GO" id="GO:0006103">
    <property type="term" value="P:2-oxoglutarate metabolic process"/>
    <property type="evidence" value="ECO:0007669"/>
    <property type="project" value="TreeGrafter"/>
</dbReference>
<evidence type="ECO:0000256" key="9">
    <source>
        <dbReference type="ARBA" id="ARBA00023284"/>
    </source>
</evidence>
<keyword evidence="5 12" id="KW-0274">FAD</keyword>
<feature type="domain" description="FAD/NAD(P)-binding" evidence="16">
    <location>
        <begin position="11"/>
        <end position="330"/>
    </location>
</feature>
<evidence type="ECO:0000259" key="16">
    <source>
        <dbReference type="Pfam" id="PF07992"/>
    </source>
</evidence>
<dbReference type="InterPro" id="IPR006258">
    <property type="entry name" value="Lipoamide_DH"/>
</dbReference>
<dbReference type="PANTHER" id="PTHR22912:SF151">
    <property type="entry name" value="DIHYDROLIPOYL DEHYDROGENASE, MITOCHONDRIAL"/>
    <property type="match status" value="1"/>
</dbReference>
<dbReference type="GO" id="GO:0050660">
    <property type="term" value="F:flavin adenine dinucleotide binding"/>
    <property type="evidence" value="ECO:0007669"/>
    <property type="project" value="InterPro"/>
</dbReference>
<evidence type="ECO:0000256" key="11">
    <source>
        <dbReference type="PIRSR" id="PIRSR000350-2"/>
    </source>
</evidence>
<proteinExistence type="inferred from homology"/>
<evidence type="ECO:0000259" key="15">
    <source>
        <dbReference type="Pfam" id="PF02852"/>
    </source>
</evidence>
<dbReference type="InterPro" id="IPR004099">
    <property type="entry name" value="Pyr_nucl-diS_OxRdtase_dimer"/>
</dbReference>
<accession>A0AAW5EEL2</accession>
<dbReference type="Pfam" id="PF02852">
    <property type="entry name" value="Pyr_redox_dim"/>
    <property type="match status" value="1"/>
</dbReference>
<feature type="binding site" evidence="12">
    <location>
        <position position="315"/>
    </location>
    <ligand>
        <name>FAD</name>
        <dbReference type="ChEBI" id="CHEBI:57692"/>
    </ligand>
</feature>
<evidence type="ECO:0000313" key="18">
    <source>
        <dbReference type="Proteomes" id="UP001431131"/>
    </source>
</evidence>
<evidence type="ECO:0000256" key="14">
    <source>
        <dbReference type="RuleBase" id="RU003692"/>
    </source>
</evidence>
<dbReference type="InterPro" id="IPR023753">
    <property type="entry name" value="FAD/NAD-binding_dom"/>
</dbReference>
<comment type="similarity">
    <text evidence="1 14">Belongs to the class-I pyridine nucleotide-disulfide oxidoreductase family.</text>
</comment>
<evidence type="ECO:0000256" key="8">
    <source>
        <dbReference type="ARBA" id="ARBA00023157"/>
    </source>
</evidence>
<feature type="binding site" evidence="12">
    <location>
        <begin position="185"/>
        <end position="192"/>
    </location>
    <ligand>
        <name>NAD(+)</name>
        <dbReference type="ChEBI" id="CHEBI:57540"/>
    </ligand>
</feature>
<dbReference type="PANTHER" id="PTHR22912">
    <property type="entry name" value="DISULFIDE OXIDOREDUCTASE"/>
    <property type="match status" value="1"/>
</dbReference>
<dbReference type="EC" id="1.8.1.4" evidence="2 14"/>
<feature type="disulfide bond" description="Redox-active" evidence="13">
    <location>
        <begin position="47"/>
        <end position="52"/>
    </location>
</feature>
<dbReference type="InterPro" id="IPR012999">
    <property type="entry name" value="Pyr_OxRdtase_I_AS"/>
</dbReference>
<dbReference type="PIRSF" id="PIRSF000350">
    <property type="entry name" value="Mercury_reductase_MerA"/>
    <property type="match status" value="1"/>
</dbReference>
<keyword evidence="6 14" id="KW-0560">Oxidoreductase</keyword>
<dbReference type="SUPFAM" id="SSF51905">
    <property type="entry name" value="FAD/NAD(P)-binding domain"/>
    <property type="match status" value="2"/>
</dbReference>
<dbReference type="InterPro" id="IPR050151">
    <property type="entry name" value="Class-I_Pyr_Nuc-Dis_Oxidored"/>
</dbReference>
<dbReference type="RefSeq" id="WP_240257858.1">
    <property type="nucleotide sequence ID" value="NZ_JAKTTI010000065.1"/>
</dbReference>
<dbReference type="GO" id="GO:0005737">
    <property type="term" value="C:cytoplasm"/>
    <property type="evidence" value="ECO:0007669"/>
    <property type="project" value="UniProtKB-ARBA"/>
</dbReference>
<protein>
    <recommendedName>
        <fullName evidence="3 14">Dihydrolipoyl dehydrogenase</fullName>
        <ecNumber evidence="2 14">1.8.1.4</ecNumber>
    </recommendedName>
</protein>
<dbReference type="Pfam" id="PF07992">
    <property type="entry name" value="Pyr_redox_2"/>
    <property type="match status" value="1"/>
</dbReference>
<evidence type="ECO:0000256" key="7">
    <source>
        <dbReference type="ARBA" id="ARBA00023027"/>
    </source>
</evidence>
<reference evidence="17" key="1">
    <citation type="submission" date="2022-02" db="EMBL/GenBank/DDBJ databases">
        <title>Fredinandcohnia quinoae sp. nov. isolated from Chenopodium quinoa seeds.</title>
        <authorList>
            <person name="Saati-Santamaria Z."/>
            <person name="Flores-Felix J.D."/>
            <person name="Igual J.M."/>
            <person name="Velazquez E."/>
            <person name="Garcia-Fraile P."/>
            <person name="Martinez-Molina E."/>
        </authorList>
    </citation>
    <scope>NUCLEOTIDE SEQUENCE</scope>
    <source>
        <strain evidence="17">SECRCQ15</strain>
    </source>
</reference>
<dbReference type="GO" id="GO:0004148">
    <property type="term" value="F:dihydrolipoyl dehydrogenase (NADH) activity"/>
    <property type="evidence" value="ECO:0007669"/>
    <property type="project" value="UniProtKB-EC"/>
</dbReference>
<evidence type="ECO:0000313" key="17">
    <source>
        <dbReference type="EMBL" id="MCH1627941.1"/>
    </source>
</evidence>
<dbReference type="AlphaFoldDB" id="A0AAW5EEL2"/>
<dbReference type="NCBIfam" id="TIGR01350">
    <property type="entry name" value="lipoamide_DH"/>
    <property type="match status" value="1"/>
</dbReference>
<comment type="miscellaneous">
    <text evidence="14">The active site is a redox-active disulfide bond.</text>
</comment>
<keyword evidence="4 14" id="KW-0285">Flavoprotein</keyword>
<feature type="binding site" evidence="12">
    <location>
        <position position="56"/>
    </location>
    <ligand>
        <name>FAD</name>
        <dbReference type="ChEBI" id="CHEBI:57692"/>
    </ligand>
</feature>
<keyword evidence="7 12" id="KW-0520">NAD</keyword>
<dbReference type="Proteomes" id="UP001431131">
    <property type="component" value="Unassembled WGS sequence"/>
</dbReference>
<evidence type="ECO:0000256" key="10">
    <source>
        <dbReference type="ARBA" id="ARBA00049187"/>
    </source>
</evidence>
<name>A0AAW5EEL2_9BACI</name>
<evidence type="ECO:0000256" key="1">
    <source>
        <dbReference type="ARBA" id="ARBA00007532"/>
    </source>
</evidence>
<keyword evidence="8" id="KW-1015">Disulfide bond</keyword>
<feature type="active site" description="Proton acceptor" evidence="11">
    <location>
        <position position="447"/>
    </location>
</feature>
<evidence type="ECO:0000256" key="13">
    <source>
        <dbReference type="PIRSR" id="PIRSR000350-4"/>
    </source>
</evidence>
<evidence type="ECO:0000256" key="4">
    <source>
        <dbReference type="ARBA" id="ARBA00022630"/>
    </source>
</evidence>
<dbReference type="Gene3D" id="3.30.390.30">
    <property type="match status" value="1"/>
</dbReference>
<dbReference type="InterPro" id="IPR036188">
    <property type="entry name" value="FAD/NAD-bd_sf"/>
</dbReference>
<keyword evidence="9 14" id="KW-0676">Redox-active center</keyword>
<dbReference type="Gene3D" id="3.50.50.60">
    <property type="entry name" value="FAD/NAD(P)-binding domain"/>
    <property type="match status" value="2"/>
</dbReference>
<dbReference type="PROSITE" id="PS00076">
    <property type="entry name" value="PYRIDINE_REDOX_1"/>
    <property type="match status" value="1"/>
</dbReference>
<evidence type="ECO:0000256" key="12">
    <source>
        <dbReference type="PIRSR" id="PIRSR000350-3"/>
    </source>
</evidence>
<evidence type="ECO:0000256" key="6">
    <source>
        <dbReference type="ARBA" id="ARBA00023002"/>
    </source>
</evidence>
<dbReference type="FunFam" id="3.30.390.30:FF:000001">
    <property type="entry name" value="Dihydrolipoyl dehydrogenase"/>
    <property type="match status" value="1"/>
</dbReference>
<gene>
    <name evidence="17" type="primary">lpdA</name>
    <name evidence="17" type="ORF">MJG50_21675</name>
</gene>
<keyword evidence="18" id="KW-1185">Reference proteome</keyword>
<dbReference type="InterPro" id="IPR001100">
    <property type="entry name" value="Pyr_nuc-diS_OxRdtase"/>
</dbReference>
<dbReference type="InterPro" id="IPR016156">
    <property type="entry name" value="FAD/NAD-linked_Rdtase_dimer_sf"/>
</dbReference>
<comment type="cofactor">
    <cofactor evidence="12 14">
        <name>FAD</name>
        <dbReference type="ChEBI" id="CHEBI:57692"/>
    </cofactor>
    <text evidence="12 14">Binds 1 FAD per subunit.</text>
</comment>
<dbReference type="EMBL" id="JAKTTI010000065">
    <property type="protein sequence ID" value="MCH1627941.1"/>
    <property type="molecule type" value="Genomic_DNA"/>
</dbReference>
<evidence type="ECO:0000256" key="2">
    <source>
        <dbReference type="ARBA" id="ARBA00012608"/>
    </source>
</evidence>
<evidence type="ECO:0000256" key="3">
    <source>
        <dbReference type="ARBA" id="ARBA00016961"/>
    </source>
</evidence>